<dbReference type="Proteomes" id="UP001060085">
    <property type="component" value="Linkage Group LG02"/>
</dbReference>
<accession>A0ACC0C188</accession>
<keyword evidence="2" id="KW-1185">Reference proteome</keyword>
<sequence>MYPSAAEINYDDSLWPLPSAPPEPPSPVFRYDDPPPLHMKALNINNPKKNYNYNNVHPGGGGSAAAEAASKFCSQSHHRSSHNKVVRPWSTDLCNCCDNISSCCLTCWCPCVTFGRIAEIVDRGSTSCGISGAMYMMIMCITGCPCLYSCFYRSKLRGQYLLEERPCTDCCVHFCCHPCSLCQEYRHLNNQGFDMSIGWHGNMERRKKDPSVPPFGNSDMKR</sequence>
<reference evidence="2" key="1">
    <citation type="journal article" date="2023" name="Nat. Plants">
        <title>Single-cell RNA sequencing provides a high-resolution roadmap for understanding the multicellular compartmentation of specialized metabolism.</title>
        <authorList>
            <person name="Sun S."/>
            <person name="Shen X."/>
            <person name="Li Y."/>
            <person name="Li Y."/>
            <person name="Wang S."/>
            <person name="Li R."/>
            <person name="Zhang H."/>
            <person name="Shen G."/>
            <person name="Guo B."/>
            <person name="Wei J."/>
            <person name="Xu J."/>
            <person name="St-Pierre B."/>
            <person name="Chen S."/>
            <person name="Sun C."/>
        </authorList>
    </citation>
    <scope>NUCLEOTIDE SEQUENCE [LARGE SCALE GENOMIC DNA]</scope>
</reference>
<protein>
    <submittedName>
        <fullName evidence="1">Uncharacterized protein</fullName>
    </submittedName>
</protein>
<name>A0ACC0C188_CATRO</name>
<dbReference type="EMBL" id="CM044702">
    <property type="protein sequence ID" value="KAI5678597.1"/>
    <property type="molecule type" value="Genomic_DNA"/>
</dbReference>
<gene>
    <name evidence="1" type="ORF">M9H77_09547</name>
</gene>
<evidence type="ECO:0000313" key="2">
    <source>
        <dbReference type="Proteomes" id="UP001060085"/>
    </source>
</evidence>
<evidence type="ECO:0000313" key="1">
    <source>
        <dbReference type="EMBL" id="KAI5678597.1"/>
    </source>
</evidence>
<comment type="caution">
    <text evidence="1">The sequence shown here is derived from an EMBL/GenBank/DDBJ whole genome shotgun (WGS) entry which is preliminary data.</text>
</comment>
<proteinExistence type="predicted"/>
<organism evidence="1 2">
    <name type="scientific">Catharanthus roseus</name>
    <name type="common">Madagascar periwinkle</name>
    <name type="synonym">Vinca rosea</name>
    <dbReference type="NCBI Taxonomy" id="4058"/>
    <lineage>
        <taxon>Eukaryota</taxon>
        <taxon>Viridiplantae</taxon>
        <taxon>Streptophyta</taxon>
        <taxon>Embryophyta</taxon>
        <taxon>Tracheophyta</taxon>
        <taxon>Spermatophyta</taxon>
        <taxon>Magnoliopsida</taxon>
        <taxon>eudicotyledons</taxon>
        <taxon>Gunneridae</taxon>
        <taxon>Pentapetalae</taxon>
        <taxon>asterids</taxon>
        <taxon>lamiids</taxon>
        <taxon>Gentianales</taxon>
        <taxon>Apocynaceae</taxon>
        <taxon>Rauvolfioideae</taxon>
        <taxon>Vinceae</taxon>
        <taxon>Catharanthinae</taxon>
        <taxon>Catharanthus</taxon>
    </lineage>
</organism>